<dbReference type="GO" id="GO:0016887">
    <property type="term" value="F:ATP hydrolysis activity"/>
    <property type="evidence" value="ECO:0007669"/>
    <property type="project" value="InterPro"/>
</dbReference>
<evidence type="ECO:0000256" key="3">
    <source>
        <dbReference type="ARBA" id="ARBA00022448"/>
    </source>
</evidence>
<dbReference type="FunFam" id="3.40.50.300:FF:000016">
    <property type="entry name" value="Oligopeptide ABC transporter ATP-binding component"/>
    <property type="match status" value="1"/>
</dbReference>
<organism evidence="9 10">
    <name type="scientific">Roseimicrobium gellanilyticum</name>
    <dbReference type="NCBI Taxonomy" id="748857"/>
    <lineage>
        <taxon>Bacteria</taxon>
        <taxon>Pseudomonadati</taxon>
        <taxon>Verrucomicrobiota</taxon>
        <taxon>Verrucomicrobiia</taxon>
        <taxon>Verrucomicrobiales</taxon>
        <taxon>Verrucomicrobiaceae</taxon>
        <taxon>Roseimicrobium</taxon>
    </lineage>
</organism>
<evidence type="ECO:0000256" key="5">
    <source>
        <dbReference type="ARBA" id="ARBA00022741"/>
    </source>
</evidence>
<dbReference type="PROSITE" id="PS00211">
    <property type="entry name" value="ABC_TRANSPORTER_1"/>
    <property type="match status" value="1"/>
</dbReference>
<dbReference type="RefSeq" id="WP_113959383.1">
    <property type="nucleotide sequence ID" value="NZ_QNRR01000005.1"/>
</dbReference>
<protein>
    <submittedName>
        <fullName evidence="9">Peptide/nickel transport system ATP-binding protein</fullName>
    </submittedName>
</protein>
<feature type="domain" description="ABC transporter" evidence="8">
    <location>
        <begin position="11"/>
        <end position="262"/>
    </location>
</feature>
<keyword evidence="3" id="KW-0813">Transport</keyword>
<dbReference type="GO" id="GO:0005524">
    <property type="term" value="F:ATP binding"/>
    <property type="evidence" value="ECO:0007669"/>
    <property type="project" value="UniProtKB-KW"/>
</dbReference>
<dbReference type="InterPro" id="IPR027417">
    <property type="entry name" value="P-loop_NTPase"/>
</dbReference>
<dbReference type="InterPro" id="IPR003593">
    <property type="entry name" value="AAA+_ATPase"/>
</dbReference>
<dbReference type="InterPro" id="IPR017871">
    <property type="entry name" value="ABC_transporter-like_CS"/>
</dbReference>
<evidence type="ECO:0000256" key="2">
    <source>
        <dbReference type="ARBA" id="ARBA00005417"/>
    </source>
</evidence>
<evidence type="ECO:0000313" key="9">
    <source>
        <dbReference type="EMBL" id="RBP43924.1"/>
    </source>
</evidence>
<keyword evidence="4" id="KW-1003">Cell membrane</keyword>
<dbReference type="GO" id="GO:0005886">
    <property type="term" value="C:plasma membrane"/>
    <property type="evidence" value="ECO:0007669"/>
    <property type="project" value="UniProtKB-SubCell"/>
</dbReference>
<dbReference type="Proteomes" id="UP000253426">
    <property type="component" value="Unassembled WGS sequence"/>
</dbReference>
<keyword evidence="6 9" id="KW-0067">ATP-binding</keyword>
<accession>A0A366HM23</accession>
<name>A0A366HM23_9BACT</name>
<evidence type="ECO:0000259" key="8">
    <source>
        <dbReference type="PROSITE" id="PS50893"/>
    </source>
</evidence>
<dbReference type="PANTHER" id="PTHR43297:SF2">
    <property type="entry name" value="DIPEPTIDE TRANSPORT ATP-BINDING PROTEIN DPPD"/>
    <property type="match status" value="1"/>
</dbReference>
<dbReference type="PROSITE" id="PS50893">
    <property type="entry name" value="ABC_TRANSPORTER_2"/>
    <property type="match status" value="1"/>
</dbReference>
<dbReference type="Gene3D" id="3.40.50.300">
    <property type="entry name" value="P-loop containing nucleotide triphosphate hydrolases"/>
    <property type="match status" value="1"/>
</dbReference>
<evidence type="ECO:0000256" key="6">
    <source>
        <dbReference type="ARBA" id="ARBA00022840"/>
    </source>
</evidence>
<evidence type="ECO:0000313" key="10">
    <source>
        <dbReference type="Proteomes" id="UP000253426"/>
    </source>
</evidence>
<dbReference type="OrthoDB" id="9809450at2"/>
<reference evidence="9 10" key="1">
    <citation type="submission" date="2018-06" db="EMBL/GenBank/DDBJ databases">
        <title>Genomic Encyclopedia of Type Strains, Phase IV (KMG-IV): sequencing the most valuable type-strain genomes for metagenomic binning, comparative biology and taxonomic classification.</title>
        <authorList>
            <person name="Goeker M."/>
        </authorList>
    </citation>
    <scope>NUCLEOTIDE SEQUENCE [LARGE SCALE GENOMIC DNA]</scope>
    <source>
        <strain evidence="9 10">DSM 25532</strain>
    </source>
</reference>
<dbReference type="AlphaFoldDB" id="A0A366HM23"/>
<dbReference type="InterPro" id="IPR050388">
    <property type="entry name" value="ABC_Ni/Peptide_Import"/>
</dbReference>
<dbReference type="PANTHER" id="PTHR43297">
    <property type="entry name" value="OLIGOPEPTIDE TRANSPORT ATP-BINDING PROTEIN APPD"/>
    <property type="match status" value="1"/>
</dbReference>
<keyword evidence="7" id="KW-0472">Membrane</keyword>
<dbReference type="InterPro" id="IPR003439">
    <property type="entry name" value="ABC_transporter-like_ATP-bd"/>
</dbReference>
<gene>
    <name evidence="9" type="ORF">DES53_105323</name>
</gene>
<evidence type="ECO:0000256" key="7">
    <source>
        <dbReference type="ARBA" id="ARBA00023136"/>
    </source>
</evidence>
<sequence>MNPTAASQSLIHIRDLRISFRRHGAEPFEAVKGIDLDLQPGESMAIVGESGSGKSVTALSFARLLPEPPAKIEAAEFSVAGRDVLKLGGKELRKMRGKDVAYVFQEPSTSLNPVLTVRTQMAEALELHRPEVKNRDEEIVKWLYQVGIVEPEKRLRAYPHELSGGMQQRVMIAMALCCQPKLLIADEPTTALDVTIQKQIIDLLVSLKASLGMSIILITHNFAIIRGIADKVAVMFRGQIVESGPTEEVLGNPQHRYTQALLDCVPRLGVKQSRLRAIDYTALDKIVGVDLTKAS</sequence>
<dbReference type="SUPFAM" id="SSF52540">
    <property type="entry name" value="P-loop containing nucleoside triphosphate hydrolases"/>
    <property type="match status" value="1"/>
</dbReference>
<comment type="similarity">
    <text evidence="2">Belongs to the ABC transporter superfamily.</text>
</comment>
<dbReference type="SMART" id="SM00382">
    <property type="entry name" value="AAA"/>
    <property type="match status" value="1"/>
</dbReference>
<proteinExistence type="inferred from homology"/>
<evidence type="ECO:0000256" key="4">
    <source>
        <dbReference type="ARBA" id="ARBA00022475"/>
    </source>
</evidence>
<evidence type="ECO:0000256" key="1">
    <source>
        <dbReference type="ARBA" id="ARBA00004417"/>
    </source>
</evidence>
<dbReference type="EMBL" id="QNRR01000005">
    <property type="protein sequence ID" value="RBP43924.1"/>
    <property type="molecule type" value="Genomic_DNA"/>
</dbReference>
<dbReference type="Pfam" id="PF00005">
    <property type="entry name" value="ABC_tran"/>
    <property type="match status" value="1"/>
</dbReference>
<keyword evidence="10" id="KW-1185">Reference proteome</keyword>
<keyword evidence="5" id="KW-0547">Nucleotide-binding</keyword>
<comment type="subcellular location">
    <subcellularLocation>
        <location evidence="1">Cell inner membrane</location>
        <topology evidence="1">Peripheral membrane protein</topology>
    </subcellularLocation>
</comment>
<dbReference type="GO" id="GO:0015833">
    <property type="term" value="P:peptide transport"/>
    <property type="evidence" value="ECO:0007669"/>
    <property type="project" value="InterPro"/>
</dbReference>
<comment type="caution">
    <text evidence="9">The sequence shown here is derived from an EMBL/GenBank/DDBJ whole genome shotgun (WGS) entry which is preliminary data.</text>
</comment>
<dbReference type="CDD" id="cd03257">
    <property type="entry name" value="ABC_NikE_OppD_transporters"/>
    <property type="match status" value="1"/>
</dbReference>
<dbReference type="InterPro" id="IPR013563">
    <property type="entry name" value="Oligopep_ABC_C"/>
</dbReference>
<dbReference type="Pfam" id="PF08352">
    <property type="entry name" value="oligo_HPY"/>
    <property type="match status" value="1"/>
</dbReference>